<accession>A0ACD5YK01</accession>
<reference evidence="1" key="1">
    <citation type="submission" date="2021-05" db="EMBL/GenBank/DDBJ databases">
        <authorList>
            <person name="Scholz U."/>
            <person name="Mascher M."/>
            <person name="Fiebig A."/>
        </authorList>
    </citation>
    <scope>NUCLEOTIDE SEQUENCE [LARGE SCALE GENOMIC DNA]</scope>
</reference>
<organism evidence="1 2">
    <name type="scientific">Avena sativa</name>
    <name type="common">Oat</name>
    <dbReference type="NCBI Taxonomy" id="4498"/>
    <lineage>
        <taxon>Eukaryota</taxon>
        <taxon>Viridiplantae</taxon>
        <taxon>Streptophyta</taxon>
        <taxon>Embryophyta</taxon>
        <taxon>Tracheophyta</taxon>
        <taxon>Spermatophyta</taxon>
        <taxon>Magnoliopsida</taxon>
        <taxon>Liliopsida</taxon>
        <taxon>Poales</taxon>
        <taxon>Poaceae</taxon>
        <taxon>BOP clade</taxon>
        <taxon>Pooideae</taxon>
        <taxon>Poodae</taxon>
        <taxon>Poeae</taxon>
        <taxon>Poeae Chloroplast Group 1 (Aveneae type)</taxon>
        <taxon>Aveninae</taxon>
        <taxon>Avena</taxon>
    </lineage>
</organism>
<proteinExistence type="predicted"/>
<protein>
    <submittedName>
        <fullName evidence="1">Uncharacterized protein</fullName>
    </submittedName>
</protein>
<keyword evidence="2" id="KW-1185">Reference proteome</keyword>
<evidence type="ECO:0000313" key="1">
    <source>
        <dbReference type="EnsemblPlants" id="AVESA.00010b.r2.5DG0991220.2.CDS"/>
    </source>
</evidence>
<dbReference type="Proteomes" id="UP001732700">
    <property type="component" value="Chromosome 5D"/>
</dbReference>
<dbReference type="EnsemblPlants" id="AVESA.00010b.r2.5DG0991220.2">
    <property type="protein sequence ID" value="AVESA.00010b.r2.5DG0991220.2.CDS"/>
    <property type="gene ID" value="AVESA.00010b.r2.5DG0991220"/>
</dbReference>
<sequence length="633" mass="69612">MAEELIKEVNNSTSASAESKTKRDIFPVNTTDKITIDGHSLPPYLRRKEKPVPHYRRASTGSCHDSCKFGTHHSPESKDCLPVRGWRQDRANARHGKQDQAQVIPRGGKAGNKDQRLKISSHVKPEFTKQKPPLKLVPDNSETSPYVEFPDEVSEPNILTKSFDDRSNCGDRELSEGAVSIDLEMPLAIQDHDEPEDHLMDVILPSEDVRETAEQSLVDHVSGHSARECVSSEKRSDQTVMAPEKDKKNKHGTKSLSSSLEPVKPKTEATLTITRNTASSRKTSINSQRKATGTSAESSDGTRTTTKKADVSATSKFIGEKRLHLVVAPTLLKLKEIKVPSPASATNLSAKSTRLSKTKFSTTKTAPAPSASSGKQADRKMTHENVAKNTQLRQNKGEKPLLSPLKLSRSINMSAKSLSSTKTRAAKENSASPMKSTKVYGIVRSYDSKGKIVKTASPKIRKPDVNNKERQSHKDQVVTARTESAGRPKSVYTSSSTVTPRKVTFRRGKVLTNLSSNSDSNSSRRVRFRPAKATDDINITKDPVRGRIVRKSRTGTSDASRDSGASRAEVVVLRHQDAKEKKSKQRSFNNVIKETASRLIQARKSKVKALVGAFETVISLQEKRGRSSSVIVS</sequence>
<evidence type="ECO:0000313" key="2">
    <source>
        <dbReference type="Proteomes" id="UP001732700"/>
    </source>
</evidence>
<name>A0ACD5YK01_AVESA</name>
<reference evidence="1" key="2">
    <citation type="submission" date="2025-09" db="UniProtKB">
        <authorList>
            <consortium name="EnsemblPlants"/>
        </authorList>
    </citation>
    <scope>IDENTIFICATION</scope>
</reference>